<accession>A0A834HVV2</accession>
<proteinExistence type="predicted"/>
<name>A0A834HVV2_RHYFE</name>
<protein>
    <submittedName>
        <fullName evidence="2">Uncharacterized protein</fullName>
    </submittedName>
</protein>
<evidence type="ECO:0000256" key="1">
    <source>
        <dbReference type="SAM" id="MobiDB-lite"/>
    </source>
</evidence>
<evidence type="ECO:0000313" key="2">
    <source>
        <dbReference type="EMBL" id="KAF7267156.1"/>
    </source>
</evidence>
<reference evidence="2" key="1">
    <citation type="submission" date="2020-08" db="EMBL/GenBank/DDBJ databases">
        <title>Genome sequencing and assembly of the red palm weevil Rhynchophorus ferrugineus.</title>
        <authorList>
            <person name="Dias G.B."/>
            <person name="Bergman C.M."/>
            <person name="Manee M."/>
        </authorList>
    </citation>
    <scope>NUCLEOTIDE SEQUENCE</scope>
    <source>
        <strain evidence="2">AA-2017</strain>
        <tissue evidence="2">Whole larva</tissue>
    </source>
</reference>
<comment type="caution">
    <text evidence="2">The sequence shown here is derived from an EMBL/GenBank/DDBJ whole genome shotgun (WGS) entry which is preliminary data.</text>
</comment>
<dbReference type="EMBL" id="JAACXV010014461">
    <property type="protein sequence ID" value="KAF7267156.1"/>
    <property type="molecule type" value="Genomic_DNA"/>
</dbReference>
<feature type="region of interest" description="Disordered" evidence="1">
    <location>
        <begin position="30"/>
        <end position="58"/>
    </location>
</feature>
<dbReference type="Proteomes" id="UP000625711">
    <property type="component" value="Unassembled WGS sequence"/>
</dbReference>
<dbReference type="AlphaFoldDB" id="A0A834HVV2"/>
<sequence>MRLSLTCGDISLIAMMDFVSIFRHGDDAAPQEIKDGAIRRERPNHPAPPPSCSSRYQARTGPRLIRRRFSRPKPLHRFIIRIMQRGGEPLCEGYSEATGSIQRKYFAILMVSE</sequence>
<feature type="compositionally biased region" description="Basic and acidic residues" evidence="1">
    <location>
        <begin position="30"/>
        <end position="44"/>
    </location>
</feature>
<keyword evidence="3" id="KW-1185">Reference proteome</keyword>
<gene>
    <name evidence="2" type="ORF">GWI33_019587</name>
</gene>
<organism evidence="2 3">
    <name type="scientific">Rhynchophorus ferrugineus</name>
    <name type="common">Red palm weevil</name>
    <name type="synonym">Curculio ferrugineus</name>
    <dbReference type="NCBI Taxonomy" id="354439"/>
    <lineage>
        <taxon>Eukaryota</taxon>
        <taxon>Metazoa</taxon>
        <taxon>Ecdysozoa</taxon>
        <taxon>Arthropoda</taxon>
        <taxon>Hexapoda</taxon>
        <taxon>Insecta</taxon>
        <taxon>Pterygota</taxon>
        <taxon>Neoptera</taxon>
        <taxon>Endopterygota</taxon>
        <taxon>Coleoptera</taxon>
        <taxon>Polyphaga</taxon>
        <taxon>Cucujiformia</taxon>
        <taxon>Curculionidae</taxon>
        <taxon>Dryophthorinae</taxon>
        <taxon>Rhynchophorus</taxon>
    </lineage>
</organism>
<evidence type="ECO:0000313" key="3">
    <source>
        <dbReference type="Proteomes" id="UP000625711"/>
    </source>
</evidence>